<gene>
    <name evidence="2" type="ORF">QYE76_031867</name>
</gene>
<dbReference type="Proteomes" id="UP001231189">
    <property type="component" value="Unassembled WGS sequence"/>
</dbReference>
<protein>
    <recommendedName>
        <fullName evidence="4">Transposase</fullName>
    </recommendedName>
</protein>
<dbReference type="AlphaFoldDB" id="A0AAD8VIU6"/>
<feature type="compositionally biased region" description="Low complexity" evidence="1">
    <location>
        <begin position="68"/>
        <end position="78"/>
    </location>
</feature>
<evidence type="ECO:0000313" key="2">
    <source>
        <dbReference type="EMBL" id="KAK1608194.1"/>
    </source>
</evidence>
<keyword evidence="3" id="KW-1185">Reference proteome</keyword>
<organism evidence="2 3">
    <name type="scientific">Lolium multiflorum</name>
    <name type="common">Italian ryegrass</name>
    <name type="synonym">Lolium perenne subsp. multiflorum</name>
    <dbReference type="NCBI Taxonomy" id="4521"/>
    <lineage>
        <taxon>Eukaryota</taxon>
        <taxon>Viridiplantae</taxon>
        <taxon>Streptophyta</taxon>
        <taxon>Embryophyta</taxon>
        <taxon>Tracheophyta</taxon>
        <taxon>Spermatophyta</taxon>
        <taxon>Magnoliopsida</taxon>
        <taxon>Liliopsida</taxon>
        <taxon>Poales</taxon>
        <taxon>Poaceae</taxon>
        <taxon>BOP clade</taxon>
        <taxon>Pooideae</taxon>
        <taxon>Poodae</taxon>
        <taxon>Poeae</taxon>
        <taxon>Poeae Chloroplast Group 2 (Poeae type)</taxon>
        <taxon>Loliodinae</taxon>
        <taxon>Loliinae</taxon>
        <taxon>Lolium</taxon>
    </lineage>
</organism>
<dbReference type="GO" id="GO:0003676">
    <property type="term" value="F:nucleic acid binding"/>
    <property type="evidence" value="ECO:0007669"/>
    <property type="project" value="InterPro"/>
</dbReference>
<evidence type="ECO:0000256" key="1">
    <source>
        <dbReference type="SAM" id="MobiDB-lite"/>
    </source>
</evidence>
<sequence>MAEEEPESSWRRQTRTLGLTALRSAAPFITGSWLERLVRPTCPPPLNPARRVGLMRPHGSSLIGGSGSPFSFPSAGEASGNGGGVASGSGGGHASGNGGGLPTGSGGGHASGSGGGQGTGGPCRRRRQQRRANPIVPVAVDPPLSFGGGFSVDMHSSFFNTTDLRTSPQAENIEAYSGQDTGINLNEPASDSALPQGYRGVGYNPNFENADEYPPSQTSVQANPRKIIDLNDLANKRTRKFYSTEEKRQIYQWIQQLNGTSSKMKRGVTAEVAILAKCPPRVVTRIWRQGINGGGINSVKCGKIGKVGRKKNILDIEVMEAIPTTERTTIRQLAEAMNMPKSTVFQRLKEKEIRRVTNDVKPMLGEENKKQHLLYALHQVEPCTLFDDEPTMKGGFNVAHYDEKWFYRIRRKENIGVWAYVEWVQAQKRSANRKRGDWELKPCTEVDKAKTREYLVKFILPAIKAKWPASDRHKPIYIQQDNARTHIQPDDPIFVSEAARGDC</sequence>
<evidence type="ECO:0000313" key="3">
    <source>
        <dbReference type="Proteomes" id="UP001231189"/>
    </source>
</evidence>
<dbReference type="PANTHER" id="PTHR47169">
    <property type="entry name" value="OS01G0541250 PROTEIN"/>
    <property type="match status" value="1"/>
</dbReference>
<reference evidence="2" key="1">
    <citation type="submission" date="2023-07" db="EMBL/GenBank/DDBJ databases">
        <title>A chromosome-level genome assembly of Lolium multiflorum.</title>
        <authorList>
            <person name="Chen Y."/>
            <person name="Copetti D."/>
            <person name="Kolliker R."/>
            <person name="Studer B."/>
        </authorList>
    </citation>
    <scope>NUCLEOTIDE SEQUENCE</scope>
    <source>
        <strain evidence="2">02402/16</strain>
        <tissue evidence="2">Leaf</tissue>
    </source>
</reference>
<feature type="compositionally biased region" description="Gly residues" evidence="1">
    <location>
        <begin position="79"/>
        <end position="121"/>
    </location>
</feature>
<dbReference type="Gene3D" id="3.30.420.10">
    <property type="entry name" value="Ribonuclease H-like superfamily/Ribonuclease H"/>
    <property type="match status" value="1"/>
</dbReference>
<name>A0AAD8VIU6_LOLMU</name>
<comment type="caution">
    <text evidence="2">The sequence shown here is derived from an EMBL/GenBank/DDBJ whole genome shotgun (WGS) entry which is preliminary data.</text>
</comment>
<feature type="region of interest" description="Disordered" evidence="1">
    <location>
        <begin position="65"/>
        <end position="140"/>
    </location>
</feature>
<dbReference type="EMBL" id="JAUUTY010000007">
    <property type="protein sequence ID" value="KAK1608194.1"/>
    <property type="molecule type" value="Genomic_DNA"/>
</dbReference>
<accession>A0AAD8VIU6</accession>
<dbReference type="PANTHER" id="PTHR47169:SF2">
    <property type="entry name" value="OS01G0541250 PROTEIN"/>
    <property type="match status" value="1"/>
</dbReference>
<evidence type="ECO:0008006" key="4">
    <source>
        <dbReference type="Google" id="ProtNLM"/>
    </source>
</evidence>
<dbReference type="InterPro" id="IPR036397">
    <property type="entry name" value="RNaseH_sf"/>
</dbReference>
<proteinExistence type="predicted"/>